<comment type="caution">
    <text evidence="12">The sequence shown here is derived from an EMBL/GenBank/DDBJ whole genome shotgun (WGS) entry which is preliminary data.</text>
</comment>
<name>A0AAX6MDT7_9PEZI</name>
<feature type="domain" description="CFEM" evidence="11">
    <location>
        <begin position="1"/>
        <end position="114"/>
    </location>
</feature>
<organism evidence="12 13">
    <name type="scientific">Daldinia eschscholtzii</name>
    <dbReference type="NCBI Taxonomy" id="292717"/>
    <lineage>
        <taxon>Eukaryota</taxon>
        <taxon>Fungi</taxon>
        <taxon>Dikarya</taxon>
        <taxon>Ascomycota</taxon>
        <taxon>Pezizomycotina</taxon>
        <taxon>Sordariomycetes</taxon>
        <taxon>Xylariomycetidae</taxon>
        <taxon>Xylariales</taxon>
        <taxon>Hypoxylaceae</taxon>
        <taxon>Daldinia</taxon>
    </lineage>
</organism>
<keyword evidence="6 10" id="KW-0732">Signal</keyword>
<dbReference type="Proteomes" id="UP001369815">
    <property type="component" value="Unassembled WGS sequence"/>
</dbReference>
<keyword evidence="9" id="KW-0479">Metal-binding</keyword>
<evidence type="ECO:0000256" key="4">
    <source>
        <dbReference type="ARBA" id="ARBA00022525"/>
    </source>
</evidence>
<keyword evidence="13" id="KW-1185">Reference proteome</keyword>
<keyword evidence="5" id="KW-0325">Glycoprotein</keyword>
<keyword evidence="5" id="KW-0472">Membrane</keyword>
<dbReference type="InterPro" id="IPR008427">
    <property type="entry name" value="Extracellular_membr_CFEM_dom"/>
</dbReference>
<evidence type="ECO:0000259" key="11">
    <source>
        <dbReference type="PROSITE" id="PS52012"/>
    </source>
</evidence>
<dbReference type="GO" id="GO:0098552">
    <property type="term" value="C:side of membrane"/>
    <property type="evidence" value="ECO:0007669"/>
    <property type="project" value="UniProtKB-KW"/>
</dbReference>
<keyword evidence="4" id="KW-0964">Secreted</keyword>
<dbReference type="EMBL" id="JBANMG010000007">
    <property type="protein sequence ID" value="KAK6950634.1"/>
    <property type="molecule type" value="Genomic_DNA"/>
</dbReference>
<keyword evidence="9" id="KW-0349">Heme</keyword>
<dbReference type="Pfam" id="PF05730">
    <property type="entry name" value="CFEM"/>
    <property type="match status" value="1"/>
</dbReference>
<feature type="disulfide bond" evidence="9">
    <location>
        <begin position="44"/>
        <end position="51"/>
    </location>
</feature>
<feature type="binding site" description="axial binding residue" evidence="9">
    <location>
        <position position="48"/>
    </location>
    <ligand>
        <name>heme</name>
        <dbReference type="ChEBI" id="CHEBI:30413"/>
    </ligand>
    <ligandPart>
        <name>Fe</name>
        <dbReference type="ChEBI" id="CHEBI:18248"/>
    </ligandPart>
</feature>
<feature type="chain" id="PRO_5043388353" description="CFEM domain-containing protein" evidence="10">
    <location>
        <begin position="18"/>
        <end position="154"/>
    </location>
</feature>
<evidence type="ECO:0000256" key="10">
    <source>
        <dbReference type="SAM" id="SignalP"/>
    </source>
</evidence>
<dbReference type="PROSITE" id="PS52012">
    <property type="entry name" value="CFEM"/>
    <property type="match status" value="1"/>
</dbReference>
<feature type="signal peptide" evidence="10">
    <location>
        <begin position="1"/>
        <end position="17"/>
    </location>
</feature>
<comment type="caution">
    <text evidence="9">Lacks conserved residue(s) required for the propagation of feature annotation.</text>
</comment>
<keyword evidence="7 9" id="KW-1015">Disulfide bond</keyword>
<evidence type="ECO:0000256" key="9">
    <source>
        <dbReference type="PROSITE-ProRule" id="PRU01356"/>
    </source>
</evidence>
<evidence type="ECO:0000313" key="13">
    <source>
        <dbReference type="Proteomes" id="UP001369815"/>
    </source>
</evidence>
<evidence type="ECO:0000313" key="12">
    <source>
        <dbReference type="EMBL" id="KAK6950634.1"/>
    </source>
</evidence>
<evidence type="ECO:0000256" key="5">
    <source>
        <dbReference type="ARBA" id="ARBA00022622"/>
    </source>
</evidence>
<dbReference type="SMART" id="SM00747">
    <property type="entry name" value="CFEM"/>
    <property type="match status" value="1"/>
</dbReference>
<evidence type="ECO:0000256" key="2">
    <source>
        <dbReference type="ARBA" id="ARBA00004613"/>
    </source>
</evidence>
<accession>A0AAX6MDT7</accession>
<reference evidence="12 13" key="1">
    <citation type="journal article" date="2024" name="Front Chem Biol">
        <title>Unveiling the potential of Daldinia eschscholtzii MFLUCC 19-0629 through bioactivity and bioinformatics studies for enhanced sustainable agriculture production.</title>
        <authorList>
            <person name="Brooks S."/>
            <person name="Weaver J.A."/>
            <person name="Klomchit A."/>
            <person name="Alharthi S.A."/>
            <person name="Onlamun T."/>
            <person name="Nurani R."/>
            <person name="Vong T.K."/>
            <person name="Alberti F."/>
            <person name="Greco C."/>
        </authorList>
    </citation>
    <scope>NUCLEOTIDE SEQUENCE [LARGE SCALE GENOMIC DNA]</scope>
    <source>
        <strain evidence="12">MFLUCC 19-0629</strain>
    </source>
</reference>
<dbReference type="GO" id="GO:0005576">
    <property type="term" value="C:extracellular region"/>
    <property type="evidence" value="ECO:0007669"/>
    <property type="project" value="UniProtKB-SubCell"/>
</dbReference>
<evidence type="ECO:0000256" key="6">
    <source>
        <dbReference type="ARBA" id="ARBA00022729"/>
    </source>
</evidence>
<evidence type="ECO:0000256" key="3">
    <source>
        <dbReference type="ARBA" id="ARBA00010031"/>
    </source>
</evidence>
<dbReference type="GO" id="GO:0046872">
    <property type="term" value="F:metal ion binding"/>
    <property type="evidence" value="ECO:0007669"/>
    <property type="project" value="UniProtKB-UniRule"/>
</dbReference>
<gene>
    <name evidence="12" type="ORF">Daesc_007158</name>
</gene>
<keyword evidence="8" id="KW-0449">Lipoprotein</keyword>
<evidence type="ECO:0000256" key="8">
    <source>
        <dbReference type="ARBA" id="ARBA00023288"/>
    </source>
</evidence>
<keyword evidence="9" id="KW-0408">Iron</keyword>
<comment type="similarity">
    <text evidence="3">Belongs to the RBT5 family.</text>
</comment>
<dbReference type="AlphaFoldDB" id="A0AAX6MDT7"/>
<comment type="subcellular location">
    <subcellularLocation>
        <location evidence="1">Membrane</location>
        <topology evidence="1">Lipid-anchor</topology>
        <topology evidence="1">GPI-anchor</topology>
    </subcellularLocation>
    <subcellularLocation>
        <location evidence="2">Secreted</location>
    </subcellularLocation>
</comment>
<evidence type="ECO:0000256" key="1">
    <source>
        <dbReference type="ARBA" id="ARBA00004589"/>
    </source>
</evidence>
<evidence type="ECO:0000256" key="7">
    <source>
        <dbReference type="ARBA" id="ARBA00023157"/>
    </source>
</evidence>
<keyword evidence="5" id="KW-0336">GPI-anchor</keyword>
<protein>
    <recommendedName>
        <fullName evidence="11">CFEM domain-containing protein</fullName>
    </recommendedName>
</protein>
<proteinExistence type="inferred from homology"/>
<sequence>MQFKTFAIALFAAAVTAESVQELVSQIPSCAKPCLDSASTKIGCSTTDNKCQCSKIDDLTKEAITCVSTSCDTDDLTKTTKLSGEICASVAVDAGGAAVSSLISSASAAATSAIGSVVFGSATDAASTPTATPGAGNRAAAGLGFAAAMAALAL</sequence>